<comment type="caution">
    <text evidence="2">The sequence shown here is derived from an EMBL/GenBank/DDBJ whole genome shotgun (WGS) entry which is preliminary data.</text>
</comment>
<keyword evidence="3" id="KW-1185">Reference proteome</keyword>
<gene>
    <name evidence="2" type="ORF">CRG98_011549</name>
</gene>
<sequence>MEAGIASVARDGRSYELIRSQLREGRQLKLRRAGQRREGLAASRPHVVGSPTTNEVVGDPDERGGGR</sequence>
<dbReference type="AlphaFoldDB" id="A0A2I0KIF3"/>
<protein>
    <submittedName>
        <fullName evidence="2">Uncharacterized protein</fullName>
    </submittedName>
</protein>
<accession>A0A2I0KIF3</accession>
<evidence type="ECO:0000313" key="3">
    <source>
        <dbReference type="Proteomes" id="UP000233551"/>
    </source>
</evidence>
<proteinExistence type="predicted"/>
<name>A0A2I0KIF3_PUNGR</name>
<reference evidence="2 3" key="1">
    <citation type="submission" date="2017-11" db="EMBL/GenBank/DDBJ databases">
        <title>De-novo sequencing of pomegranate (Punica granatum L.) genome.</title>
        <authorList>
            <person name="Akparov Z."/>
            <person name="Amiraslanov A."/>
            <person name="Hajiyeva S."/>
            <person name="Abbasov M."/>
            <person name="Kaur K."/>
            <person name="Hamwieh A."/>
            <person name="Solovyev V."/>
            <person name="Salamov A."/>
            <person name="Braich B."/>
            <person name="Kosarev P."/>
            <person name="Mahmoud A."/>
            <person name="Hajiyev E."/>
            <person name="Babayeva S."/>
            <person name="Izzatullayeva V."/>
            <person name="Mammadov A."/>
            <person name="Mammadov A."/>
            <person name="Sharifova S."/>
            <person name="Ojaghi J."/>
            <person name="Eynullazada K."/>
            <person name="Bayramov B."/>
            <person name="Abdulazimova A."/>
            <person name="Shahmuradov I."/>
        </authorList>
    </citation>
    <scope>NUCLEOTIDE SEQUENCE [LARGE SCALE GENOMIC DNA]</scope>
    <source>
        <strain evidence="3">cv. AG2017</strain>
        <tissue evidence="2">Leaf</tissue>
    </source>
</reference>
<evidence type="ECO:0000256" key="1">
    <source>
        <dbReference type="SAM" id="MobiDB-lite"/>
    </source>
</evidence>
<dbReference type="Proteomes" id="UP000233551">
    <property type="component" value="Unassembled WGS sequence"/>
</dbReference>
<feature type="region of interest" description="Disordered" evidence="1">
    <location>
        <begin position="28"/>
        <end position="67"/>
    </location>
</feature>
<evidence type="ECO:0000313" key="2">
    <source>
        <dbReference type="EMBL" id="PKI67953.1"/>
    </source>
</evidence>
<dbReference type="EMBL" id="PGOL01000571">
    <property type="protein sequence ID" value="PKI67953.1"/>
    <property type="molecule type" value="Genomic_DNA"/>
</dbReference>
<organism evidence="2 3">
    <name type="scientific">Punica granatum</name>
    <name type="common">Pomegranate</name>
    <dbReference type="NCBI Taxonomy" id="22663"/>
    <lineage>
        <taxon>Eukaryota</taxon>
        <taxon>Viridiplantae</taxon>
        <taxon>Streptophyta</taxon>
        <taxon>Embryophyta</taxon>
        <taxon>Tracheophyta</taxon>
        <taxon>Spermatophyta</taxon>
        <taxon>Magnoliopsida</taxon>
        <taxon>eudicotyledons</taxon>
        <taxon>Gunneridae</taxon>
        <taxon>Pentapetalae</taxon>
        <taxon>rosids</taxon>
        <taxon>malvids</taxon>
        <taxon>Myrtales</taxon>
        <taxon>Lythraceae</taxon>
        <taxon>Punica</taxon>
    </lineage>
</organism>